<name>A0A6P8BAR6_PYRGI</name>
<dbReference type="GeneID" id="41958500"/>
<dbReference type="RefSeq" id="XP_030984265.1">
    <property type="nucleotide sequence ID" value="XM_031123591.1"/>
</dbReference>
<keyword evidence="3" id="KW-1185">Reference proteome</keyword>
<sequence length="530" mass="55895">MSALLRLLTFLVAALALSPFVWAQDVPLLLIGAFEGATADDDSFNTGGFVSVLGQSVTVPKNLQVAFPATFVPWKDFVGSASKFLGYEINVVGNYVNGVPIAGQISISQFSVAFGAGYIEKINPDGTLGMKNGVDIRINDPTGVFGVVYDADPFFTADPENPSVTSFSGFPMCVPRNASDPLCPDSQRPVLSGGTKQGTFLAVDPLVMAPLVPGDWIEYSGFKRGNTYYAFEIVATNVQITTDPSRGDPTYIRVEDALIGVYNADPNVETAETKMIGYTSAAASVSMSAVDIDVCTGEVTLRQIGAVGTRAGQVRNKFEFREKSTTVTKYTQQYLFKSDNGIKTTKNGIQAGQYMTPVTEWIQPELTTPGLAPPQHYFNDMDYATKGLGFDGTNIWGPLTPFPQTGVTVFDTSTCPPPSNETSPAPSTTTSAAPTPSSTVVVDTVTFQSLTWTNGQGGTLAATCQSVAGSGGQSASSMVFQFSNRDGAFSQTMTNAGSGVFTYSARSTRQPSGTVKCVSNLGGTASASAP</sequence>
<reference evidence="4" key="3">
    <citation type="submission" date="2025-08" db="UniProtKB">
        <authorList>
            <consortium name="RefSeq"/>
        </authorList>
    </citation>
    <scope>IDENTIFICATION</scope>
    <source>
        <strain evidence="4">NI907</strain>
    </source>
</reference>
<dbReference type="Proteomes" id="UP000515153">
    <property type="component" value="Unplaced"/>
</dbReference>
<evidence type="ECO:0000256" key="1">
    <source>
        <dbReference type="SAM" id="MobiDB-lite"/>
    </source>
</evidence>
<feature type="signal peptide" evidence="2">
    <location>
        <begin position="1"/>
        <end position="23"/>
    </location>
</feature>
<reference evidence="4" key="1">
    <citation type="journal article" date="2019" name="Mol. Biol. Evol.">
        <title>Blast fungal genomes show frequent chromosomal changes, gene gains and losses, and effector gene turnover.</title>
        <authorList>
            <person name="Gomez Luciano L.B."/>
            <person name="Jason Tsai I."/>
            <person name="Chuma I."/>
            <person name="Tosa Y."/>
            <person name="Chen Y.H."/>
            <person name="Li J.Y."/>
            <person name="Li M.Y."/>
            <person name="Jade Lu M.Y."/>
            <person name="Nakayashiki H."/>
            <person name="Li W.H."/>
        </authorList>
    </citation>
    <scope>NUCLEOTIDE SEQUENCE</scope>
    <source>
        <strain evidence="4">NI907</strain>
    </source>
</reference>
<reference evidence="4" key="2">
    <citation type="submission" date="2019-10" db="EMBL/GenBank/DDBJ databases">
        <authorList>
            <consortium name="NCBI Genome Project"/>
        </authorList>
    </citation>
    <scope>NUCLEOTIDE SEQUENCE</scope>
    <source>
        <strain evidence="4">NI907</strain>
    </source>
</reference>
<feature type="compositionally biased region" description="Low complexity" evidence="1">
    <location>
        <begin position="420"/>
        <end position="437"/>
    </location>
</feature>
<accession>A0A6P8BAR6</accession>
<evidence type="ECO:0000313" key="3">
    <source>
        <dbReference type="Proteomes" id="UP000515153"/>
    </source>
</evidence>
<organism evidence="3 4">
    <name type="scientific">Pyricularia grisea</name>
    <name type="common">Crabgrass-specific blast fungus</name>
    <name type="synonym">Magnaporthe grisea</name>
    <dbReference type="NCBI Taxonomy" id="148305"/>
    <lineage>
        <taxon>Eukaryota</taxon>
        <taxon>Fungi</taxon>
        <taxon>Dikarya</taxon>
        <taxon>Ascomycota</taxon>
        <taxon>Pezizomycotina</taxon>
        <taxon>Sordariomycetes</taxon>
        <taxon>Sordariomycetidae</taxon>
        <taxon>Magnaporthales</taxon>
        <taxon>Pyriculariaceae</taxon>
        <taxon>Pyricularia</taxon>
    </lineage>
</organism>
<feature type="chain" id="PRO_5027843779" evidence="2">
    <location>
        <begin position="24"/>
        <end position="530"/>
    </location>
</feature>
<dbReference type="AlphaFoldDB" id="A0A6P8BAR6"/>
<gene>
    <name evidence="4" type="ORF">PgNI_03536</name>
</gene>
<evidence type="ECO:0000256" key="2">
    <source>
        <dbReference type="SAM" id="SignalP"/>
    </source>
</evidence>
<proteinExistence type="predicted"/>
<keyword evidence="2" id="KW-0732">Signal</keyword>
<evidence type="ECO:0000313" key="4">
    <source>
        <dbReference type="RefSeq" id="XP_030984265.1"/>
    </source>
</evidence>
<feature type="region of interest" description="Disordered" evidence="1">
    <location>
        <begin position="413"/>
        <end position="437"/>
    </location>
</feature>
<dbReference type="KEGG" id="pgri:PgNI_03536"/>
<protein>
    <submittedName>
        <fullName evidence="4">Uncharacterized protein</fullName>
    </submittedName>
</protein>